<evidence type="ECO:0000256" key="6">
    <source>
        <dbReference type="ARBA" id="ARBA00022840"/>
    </source>
</evidence>
<dbReference type="PRINTS" id="PR01159">
    <property type="entry name" value="DNAGYRASEB"/>
</dbReference>
<dbReference type="SMART" id="SM00387">
    <property type="entry name" value="HATPase_c"/>
    <property type="match status" value="1"/>
</dbReference>
<comment type="subcellular location">
    <subcellularLocation>
        <location evidence="11">Cytoplasm</location>
    </subcellularLocation>
</comment>
<dbReference type="InterPro" id="IPR000565">
    <property type="entry name" value="Topo_IIA_B"/>
</dbReference>
<evidence type="ECO:0000256" key="9">
    <source>
        <dbReference type="ARBA" id="ARBA00023125"/>
    </source>
</evidence>
<organism evidence="14 15">
    <name type="scientific">Glaciimonas soli</name>
    <dbReference type="NCBI Taxonomy" id="2590999"/>
    <lineage>
        <taxon>Bacteria</taxon>
        <taxon>Pseudomonadati</taxon>
        <taxon>Pseudomonadota</taxon>
        <taxon>Betaproteobacteria</taxon>
        <taxon>Burkholderiales</taxon>
        <taxon>Oxalobacteraceae</taxon>
        <taxon>Glaciimonas</taxon>
    </lineage>
</organism>
<proteinExistence type="inferred from homology"/>
<keyword evidence="8 11" id="KW-0799">Topoisomerase</keyword>
<dbReference type="InterPro" id="IPR013759">
    <property type="entry name" value="Topo_IIA_B_C"/>
</dbReference>
<dbReference type="RefSeq" id="WP_153234681.1">
    <property type="nucleotide sequence ID" value="NZ_WINI01000004.1"/>
</dbReference>
<evidence type="ECO:0000256" key="8">
    <source>
        <dbReference type="ARBA" id="ARBA00023029"/>
    </source>
</evidence>
<dbReference type="InterPro" id="IPR013760">
    <property type="entry name" value="Topo_IIA-like_dom_sf"/>
</dbReference>
<comment type="cofactor">
    <cofactor evidence="11">
        <name>Mg(2+)</name>
        <dbReference type="ChEBI" id="CHEBI:18420"/>
    </cofactor>
    <cofactor evidence="11">
        <name>Mn(2+)</name>
        <dbReference type="ChEBI" id="CHEBI:29035"/>
    </cofactor>
    <cofactor evidence="11">
        <name>Ca(2+)</name>
        <dbReference type="ChEBI" id="CHEBI:29108"/>
    </cofactor>
    <text evidence="11">Binds two Mg(2+) per subunit. The magnesium ions form salt bridges with both the protein and the DNA. Can also accept other divalent metal cations, such as Mn(2+) or Ca(2+).</text>
</comment>
<keyword evidence="15" id="KW-1185">Reference proteome</keyword>
<dbReference type="InterPro" id="IPR013506">
    <property type="entry name" value="Topo_IIA_bsu_dom2"/>
</dbReference>
<dbReference type="NCBIfam" id="NF004189">
    <property type="entry name" value="PRK05644.1"/>
    <property type="match status" value="1"/>
</dbReference>
<dbReference type="Pfam" id="PF21249">
    <property type="entry name" value="GyrB_hook"/>
    <property type="match status" value="1"/>
</dbReference>
<evidence type="ECO:0000256" key="7">
    <source>
        <dbReference type="ARBA" id="ARBA00022842"/>
    </source>
</evidence>
<dbReference type="HAMAP" id="MF_01898">
    <property type="entry name" value="GyrB"/>
    <property type="match status" value="1"/>
</dbReference>
<comment type="subunit">
    <text evidence="11">Heterotetramer, composed of two GyrA and two GyrB chains. In the heterotetramer, GyrA contains the active site tyrosine that forms a transient covalent intermediate with DNA, while GyrB binds cofactors and catalyzes ATP hydrolysis.</text>
</comment>
<dbReference type="InterPro" id="IPR036890">
    <property type="entry name" value="HATPase_C_sf"/>
</dbReference>
<dbReference type="InterPro" id="IPR018522">
    <property type="entry name" value="TopoIIA_CS"/>
</dbReference>
<protein>
    <recommendedName>
        <fullName evidence="11">DNA gyrase subunit B</fullName>
        <ecNumber evidence="11">5.6.2.2</ecNumber>
    </recommendedName>
</protein>
<evidence type="ECO:0000256" key="4">
    <source>
        <dbReference type="ARBA" id="ARBA00022723"/>
    </source>
</evidence>
<evidence type="ECO:0000256" key="1">
    <source>
        <dbReference type="ARBA" id="ARBA00000185"/>
    </source>
</evidence>
<dbReference type="GO" id="GO:0006261">
    <property type="term" value="P:DNA-templated DNA replication"/>
    <property type="evidence" value="ECO:0007669"/>
    <property type="project" value="UniProtKB-UniRule"/>
</dbReference>
<dbReference type="Pfam" id="PF00986">
    <property type="entry name" value="DNA_gyraseB_C"/>
    <property type="match status" value="1"/>
</dbReference>
<dbReference type="InterPro" id="IPR014721">
    <property type="entry name" value="Ribsml_uS5_D2-typ_fold_subgr"/>
</dbReference>
<keyword evidence="7 11" id="KW-0460">Magnesium</keyword>
<keyword evidence="3 11" id="KW-0963">Cytoplasm</keyword>
<dbReference type="Pfam" id="PF18053">
    <property type="entry name" value="GyrB_insert"/>
    <property type="match status" value="1"/>
</dbReference>
<evidence type="ECO:0000256" key="10">
    <source>
        <dbReference type="ARBA" id="ARBA00023235"/>
    </source>
</evidence>
<dbReference type="GO" id="GO:0005694">
    <property type="term" value="C:chromosome"/>
    <property type="evidence" value="ECO:0007669"/>
    <property type="project" value="InterPro"/>
</dbReference>
<dbReference type="GO" id="GO:0003918">
    <property type="term" value="F:DNA topoisomerase type II (double strand cut, ATP-hydrolyzing) activity"/>
    <property type="evidence" value="ECO:0007669"/>
    <property type="project" value="UniProtKB-UniRule"/>
</dbReference>
<dbReference type="CDD" id="cd03366">
    <property type="entry name" value="TOPRIM_TopoIIA_GyrB"/>
    <property type="match status" value="1"/>
</dbReference>
<comment type="caution">
    <text evidence="14">The sequence shown here is derived from an EMBL/GenBank/DDBJ whole genome shotgun (WGS) entry which is preliminary data.</text>
</comment>
<dbReference type="NCBIfam" id="NF011501">
    <property type="entry name" value="PRK14939.1"/>
    <property type="match status" value="1"/>
</dbReference>
<keyword evidence="10 11" id="KW-0413">Isomerase</keyword>
<evidence type="ECO:0000256" key="2">
    <source>
        <dbReference type="ARBA" id="ARBA00010708"/>
    </source>
</evidence>
<feature type="domain" description="Toprim" evidence="13">
    <location>
        <begin position="463"/>
        <end position="578"/>
    </location>
</feature>
<dbReference type="InterPro" id="IPR034160">
    <property type="entry name" value="TOPRIM_GyrB"/>
</dbReference>
<feature type="binding site" evidence="11">
    <location>
        <position position="543"/>
    </location>
    <ligand>
        <name>Mg(2+)</name>
        <dbReference type="ChEBI" id="CHEBI:18420"/>
        <label>2</label>
    </ligand>
</feature>
<dbReference type="PANTHER" id="PTHR45866">
    <property type="entry name" value="DNA GYRASE/TOPOISOMERASE SUBUNIT B"/>
    <property type="match status" value="1"/>
</dbReference>
<dbReference type="PROSITE" id="PS50880">
    <property type="entry name" value="TOPRIM"/>
    <property type="match status" value="1"/>
</dbReference>
<feature type="region of interest" description="Disordered" evidence="12">
    <location>
        <begin position="1"/>
        <end position="20"/>
    </location>
</feature>
<dbReference type="FunFam" id="3.30.230.10:FF:000005">
    <property type="entry name" value="DNA gyrase subunit B"/>
    <property type="match status" value="1"/>
</dbReference>
<dbReference type="Gene3D" id="3.40.50.670">
    <property type="match status" value="2"/>
</dbReference>
<dbReference type="InterPro" id="IPR041423">
    <property type="entry name" value="GyrB_insert"/>
</dbReference>
<name>A0A843YSX7_9BURK</name>
<dbReference type="InterPro" id="IPR002288">
    <property type="entry name" value="DNA_gyrase_B_C"/>
</dbReference>
<dbReference type="GO" id="GO:0006265">
    <property type="term" value="P:DNA topological change"/>
    <property type="evidence" value="ECO:0007669"/>
    <property type="project" value="UniProtKB-UniRule"/>
</dbReference>
<evidence type="ECO:0000313" key="15">
    <source>
        <dbReference type="Proteomes" id="UP000451565"/>
    </source>
</evidence>
<evidence type="ECO:0000256" key="5">
    <source>
        <dbReference type="ARBA" id="ARBA00022741"/>
    </source>
</evidence>
<feature type="site" description="Interaction with DNA" evidence="11">
    <location>
        <position position="497"/>
    </location>
</feature>
<dbReference type="SMART" id="SM00433">
    <property type="entry name" value="TOP2c"/>
    <property type="match status" value="1"/>
</dbReference>
<reference evidence="14 15" key="1">
    <citation type="submission" date="2019-10" db="EMBL/GenBank/DDBJ databases">
        <title>Glaciimonas soli sp. nov., a psychrophilic bacterium isolated from the forest soil of a high elevation mountain in Taiwan.</title>
        <authorList>
            <person name="Wang L.-T."/>
            <person name="Shieh W.Y."/>
        </authorList>
    </citation>
    <scope>NUCLEOTIDE SEQUENCE [LARGE SCALE GENOMIC DNA]</scope>
    <source>
        <strain evidence="14 15">GS1</strain>
    </source>
</reference>
<keyword evidence="6 11" id="KW-0067">ATP-binding</keyword>
<gene>
    <name evidence="11 14" type="primary">gyrB</name>
    <name evidence="14" type="ORF">GEV47_10375</name>
</gene>
<comment type="catalytic activity">
    <reaction evidence="1 11">
        <text>ATP-dependent breakage, passage and rejoining of double-stranded DNA.</text>
        <dbReference type="EC" id="5.6.2.2"/>
    </reaction>
</comment>
<dbReference type="NCBIfam" id="TIGR01059">
    <property type="entry name" value="gyrB"/>
    <property type="match status" value="1"/>
</dbReference>
<comment type="function">
    <text evidence="11">A type II topoisomerase that negatively supercoils closed circular double-stranded (ds) DNA in an ATP-dependent manner to modulate DNA topology and maintain chromosomes in an underwound state. Negative supercoiling favors strand separation, and DNA replication, transcription, recombination and repair, all of which involve strand separation. Also able to catalyze the interconversion of other topological isomers of dsDNA rings, including catenanes and knotted rings. Type II topoisomerases break and join 2 DNA strands simultaneously in an ATP-dependent manner.</text>
</comment>
<dbReference type="InterPro" id="IPR006171">
    <property type="entry name" value="TOPRIM_dom"/>
</dbReference>
<dbReference type="SUPFAM" id="SSF54211">
    <property type="entry name" value="Ribosomal protein S5 domain 2-like"/>
    <property type="match status" value="1"/>
</dbReference>
<dbReference type="EC" id="5.6.2.2" evidence="11"/>
<dbReference type="EMBL" id="WINI01000004">
    <property type="protein sequence ID" value="MQR01087.1"/>
    <property type="molecule type" value="Genomic_DNA"/>
</dbReference>
<dbReference type="InterPro" id="IPR001241">
    <property type="entry name" value="Topo_IIA"/>
</dbReference>
<feature type="binding site" evidence="11">
    <location>
        <position position="543"/>
    </location>
    <ligand>
        <name>Mg(2+)</name>
        <dbReference type="ChEBI" id="CHEBI:18420"/>
        <label>1</label>
        <note>catalytic</note>
    </ligand>
</feature>
<dbReference type="SUPFAM" id="SSF56719">
    <property type="entry name" value="Type II DNA topoisomerase"/>
    <property type="match status" value="1"/>
</dbReference>
<accession>A0A843YSX7</accession>
<feature type="binding site" evidence="11">
    <location>
        <position position="469"/>
    </location>
    <ligand>
        <name>Mg(2+)</name>
        <dbReference type="ChEBI" id="CHEBI:18420"/>
        <label>1</label>
        <note>catalytic</note>
    </ligand>
</feature>
<comment type="miscellaneous">
    <text evidence="11">Few gyrases are as efficient as E.coli at forming negative supercoils. Not all organisms have 2 type II topoisomerases; in organisms with a single type II topoisomerase this enzyme also has to decatenate newly replicated chromosomes.</text>
</comment>
<dbReference type="Pfam" id="PF01751">
    <property type="entry name" value="Toprim"/>
    <property type="match status" value="1"/>
</dbReference>
<dbReference type="Pfam" id="PF02518">
    <property type="entry name" value="HATPase_c"/>
    <property type="match status" value="1"/>
</dbReference>
<dbReference type="Proteomes" id="UP000451565">
    <property type="component" value="Unassembled WGS sequence"/>
</dbReference>
<keyword evidence="9" id="KW-0238">DNA-binding</keyword>
<dbReference type="PRINTS" id="PR00418">
    <property type="entry name" value="TPI2FAMILY"/>
</dbReference>
<sequence length="845" mass="93221">MSSIPQDNTTPSTSDAAQTAAASAAGSNAYGASSIQILEGLEAVRKRPGMYIGDTSDGTGLHHLVFEVLDNSIDESLAGHCTEIHVTIHSDNSISIADNGRGVPTGVKFDDKHDPKRSAAEIVMTELHAGGKFDQNSYKVSGGLHGVGVSCVNGLSKLLKLTIRRDGKVHYMEFVRGVPQNREIETIDGVVVSPIKVIGDTDKRGTEVHFWADEEIFTHVEFHYEILAKRIRELSFLNNGVRIKLTDQRTGKEELFAFEGGTRGFVEYINKNKSILNPTIFQATGEKMSEHGTNISVDVSMQWNDAYNEQVLCFTNNIPQRDGGTHLTGLRAAMTRVINKYIEENELAKKAKVEISGDDMREGLTCVLSVKVPEPKFSSQTKDKLVSSEVRGPVEEIVAKTLTDFLQEKPNDAKIICGKIVEAARAREAARKARDLTRRKGVMDGLGLSSKLADCQERDPALCELYIVEGDSAGGSAKQGRDRKFQAILPLRGKVLNVEKARFEKMLSSEQITTLIATLGTSIGADEFNADKLRYHRIIIMTDADVDGAHIRTLLLTLFYRQMPQLVERGHIYIAQPPLYKVKHGKDERYLKDDAEEVSYMMQVALNDAALIASEGATPISGDALAELVRQYNMANAIITRLTRVIDGAALSAIMTGVTLQMDSFANTELSAQALTKEINDPFVEVIAETDELSDKQLLRINRRYHGNIKVSTIDSDFVNSTDYQVLRNAAATFKGLIGKGASIRRGAGEKVKESAIIDFHQAMAWLRDEAERGVSKQRYKGLGEMNPMQLWETTMDPSIRRLLKVQIEDAIAADQIFMTLMGDDVEPRRAFIELNALQAGNIDV</sequence>
<dbReference type="InterPro" id="IPR049353">
    <property type="entry name" value="GyrB_hook"/>
</dbReference>
<dbReference type="GO" id="GO:0046872">
    <property type="term" value="F:metal ion binding"/>
    <property type="evidence" value="ECO:0007669"/>
    <property type="project" value="UniProtKB-KW"/>
</dbReference>
<dbReference type="GO" id="GO:0003677">
    <property type="term" value="F:DNA binding"/>
    <property type="evidence" value="ECO:0007669"/>
    <property type="project" value="UniProtKB-KW"/>
</dbReference>
<dbReference type="AlphaFoldDB" id="A0A843YSX7"/>
<feature type="compositionally biased region" description="Low complexity" evidence="12">
    <location>
        <begin position="9"/>
        <end position="20"/>
    </location>
</feature>
<feature type="site" description="Interaction with DNA" evidence="11">
    <location>
        <position position="494"/>
    </location>
</feature>
<dbReference type="CDD" id="cd00822">
    <property type="entry name" value="TopoII_Trans_DNA_gyrase"/>
    <property type="match status" value="1"/>
</dbReference>
<comment type="similarity">
    <text evidence="2 11">Belongs to the type II topoisomerase GyrB family.</text>
</comment>
<dbReference type="PROSITE" id="PS00177">
    <property type="entry name" value="TOPOISOMERASE_II"/>
    <property type="match status" value="1"/>
</dbReference>
<dbReference type="Pfam" id="PF00204">
    <property type="entry name" value="DNA_gyraseB"/>
    <property type="match status" value="1"/>
</dbReference>
<dbReference type="PANTHER" id="PTHR45866:SF1">
    <property type="entry name" value="DNA GYRASE SUBUNIT B, MITOCHONDRIAL"/>
    <property type="match status" value="1"/>
</dbReference>
<dbReference type="GO" id="GO:0005524">
    <property type="term" value="F:ATP binding"/>
    <property type="evidence" value="ECO:0007669"/>
    <property type="project" value="UniProtKB-UniRule"/>
</dbReference>
<evidence type="ECO:0000256" key="3">
    <source>
        <dbReference type="ARBA" id="ARBA00022490"/>
    </source>
</evidence>
<dbReference type="InterPro" id="IPR003594">
    <property type="entry name" value="HATPase_dom"/>
</dbReference>
<evidence type="ECO:0000256" key="11">
    <source>
        <dbReference type="HAMAP-Rule" id="MF_01898"/>
    </source>
</evidence>
<keyword evidence="4 11" id="KW-0479">Metal-binding</keyword>
<feature type="binding site" evidence="11">
    <location>
        <position position="545"/>
    </location>
    <ligand>
        <name>Mg(2+)</name>
        <dbReference type="ChEBI" id="CHEBI:18420"/>
        <label>2</label>
    </ligand>
</feature>
<dbReference type="Gene3D" id="3.30.230.10">
    <property type="match status" value="1"/>
</dbReference>
<dbReference type="InterPro" id="IPR020568">
    <property type="entry name" value="Ribosomal_Su5_D2-typ_SF"/>
</dbReference>
<evidence type="ECO:0000259" key="13">
    <source>
        <dbReference type="PROSITE" id="PS50880"/>
    </source>
</evidence>
<dbReference type="FunFam" id="3.30.565.10:FF:000002">
    <property type="entry name" value="DNA gyrase subunit B"/>
    <property type="match status" value="1"/>
</dbReference>
<dbReference type="GO" id="GO:0005737">
    <property type="term" value="C:cytoplasm"/>
    <property type="evidence" value="ECO:0007669"/>
    <property type="project" value="UniProtKB-SubCell"/>
</dbReference>
<dbReference type="FunFam" id="3.40.50.670:FF:000007">
    <property type="entry name" value="DNA gyrase subunit B"/>
    <property type="match status" value="1"/>
</dbReference>
<keyword evidence="5 11" id="KW-0547">Nucleotide-binding</keyword>
<dbReference type="Gene3D" id="3.30.565.10">
    <property type="entry name" value="Histidine kinase-like ATPase, C-terminal domain"/>
    <property type="match status" value="1"/>
</dbReference>
<dbReference type="SUPFAM" id="SSF55874">
    <property type="entry name" value="ATPase domain of HSP90 chaperone/DNA topoisomerase II/histidine kinase"/>
    <property type="match status" value="1"/>
</dbReference>
<dbReference type="CDD" id="cd16928">
    <property type="entry name" value="HATPase_GyrB-like"/>
    <property type="match status" value="1"/>
</dbReference>
<dbReference type="InterPro" id="IPR011557">
    <property type="entry name" value="GyrB"/>
</dbReference>
<dbReference type="OrthoDB" id="9802808at2"/>
<evidence type="ECO:0000256" key="12">
    <source>
        <dbReference type="SAM" id="MobiDB-lite"/>
    </source>
</evidence>
<evidence type="ECO:0000313" key="14">
    <source>
        <dbReference type="EMBL" id="MQR01087.1"/>
    </source>
</evidence>